<feature type="domain" description="Solute-binding protein family 5" evidence="3">
    <location>
        <begin position="71"/>
        <end position="348"/>
    </location>
</feature>
<dbReference type="PROSITE" id="PS51257">
    <property type="entry name" value="PROKAR_LIPOPROTEIN"/>
    <property type="match status" value="1"/>
</dbReference>
<accession>A0A1H8YL15</accession>
<protein>
    <submittedName>
        <fullName evidence="4">Oligopeptide transport system substrate-binding protein</fullName>
    </submittedName>
</protein>
<dbReference type="InterPro" id="IPR000914">
    <property type="entry name" value="SBP_5_dom"/>
</dbReference>
<reference evidence="4 5" key="1">
    <citation type="submission" date="2016-10" db="EMBL/GenBank/DDBJ databases">
        <authorList>
            <person name="de Groot N.N."/>
        </authorList>
    </citation>
    <scope>NUCLEOTIDE SEQUENCE [LARGE SCALE GENOMIC DNA]</scope>
    <source>
        <strain evidence="4 5">DSM 44993</strain>
    </source>
</reference>
<proteinExistence type="predicted"/>
<evidence type="ECO:0000256" key="2">
    <source>
        <dbReference type="SAM" id="SignalP"/>
    </source>
</evidence>
<dbReference type="STRING" id="394193.SAMN04489732_12217"/>
<dbReference type="PANTHER" id="PTHR30290:SF83">
    <property type="entry name" value="ABC TRANSPORTER SUBSTRATE-BINDING PROTEIN"/>
    <property type="match status" value="1"/>
</dbReference>
<evidence type="ECO:0000313" key="5">
    <source>
        <dbReference type="Proteomes" id="UP000198582"/>
    </source>
</evidence>
<dbReference type="GO" id="GO:0043190">
    <property type="term" value="C:ATP-binding cassette (ABC) transporter complex"/>
    <property type="evidence" value="ECO:0007669"/>
    <property type="project" value="InterPro"/>
</dbReference>
<dbReference type="RefSeq" id="WP_091626520.1">
    <property type="nucleotide sequence ID" value="NZ_FOEF01000022.1"/>
</dbReference>
<feature type="chain" id="PRO_5011755137" evidence="2">
    <location>
        <begin position="22"/>
        <end position="485"/>
    </location>
</feature>
<keyword evidence="2" id="KW-0732">Signal</keyword>
<dbReference type="Gene3D" id="3.90.76.10">
    <property type="entry name" value="Dipeptide-binding Protein, Domain 1"/>
    <property type="match status" value="1"/>
</dbReference>
<dbReference type="Pfam" id="PF00496">
    <property type="entry name" value="SBP_bac_5"/>
    <property type="match status" value="1"/>
</dbReference>
<feature type="region of interest" description="Disordered" evidence="1">
    <location>
        <begin position="373"/>
        <end position="397"/>
    </location>
</feature>
<dbReference type="PIRSF" id="PIRSF002741">
    <property type="entry name" value="MppA"/>
    <property type="match status" value="1"/>
</dbReference>
<dbReference type="CDD" id="cd00995">
    <property type="entry name" value="PBP2_NikA_DppA_OppA_like"/>
    <property type="match status" value="1"/>
</dbReference>
<sequence>MRTRLLALLAAAAVALTGCTAVEPARSGALTAGLQEPGTLLPADVDDQAGRLVTGALWTPLADYDPASGRLTPRAAESITSPDRVHWTVRLRAGGRFHDGTAVTAKSYVDTWKAVAAENWAATPVLKESLCAKEISAPDPVTIRIDLDRPSGQVPALLSAPGLVPLPASVLASRDWNGFARHPVGNGPFRLENGWLPGTGGKLVRVTPAPGKANEVDLRVGDPVEQYDQVRDGSLDLATSVPGERHEAMHADFADRHTTWPLPEAGYLVFPVRTPRFADATVRHAFALAADREALVNGPLSEQVDPPKALLPPAEAPGERTGTCRPCSFDAAAAKSLLGQSGFAGPSTVYYDTGAGTWTGSLAAGLGGTLGVPVTAQPRPSDGPLDSPSTVDLKANTPSPAELLTGLAAASGYADPGFTQDLAAAESAASPEESGQLYRVAENQLLRDLPVVPLWTGHGHAVWSPRVHDVTATPFADVQLADISV</sequence>
<gene>
    <name evidence="4" type="ORF">SAMN04489732_12217</name>
</gene>
<dbReference type="InterPro" id="IPR030678">
    <property type="entry name" value="Peptide/Ni-bd"/>
</dbReference>
<dbReference type="GO" id="GO:0015833">
    <property type="term" value="P:peptide transport"/>
    <property type="evidence" value="ECO:0007669"/>
    <property type="project" value="TreeGrafter"/>
</dbReference>
<feature type="signal peptide" evidence="2">
    <location>
        <begin position="1"/>
        <end position="21"/>
    </location>
</feature>
<keyword evidence="5" id="KW-1185">Reference proteome</keyword>
<dbReference type="SUPFAM" id="SSF53850">
    <property type="entry name" value="Periplasmic binding protein-like II"/>
    <property type="match status" value="1"/>
</dbReference>
<name>A0A1H8YL15_9PSEU</name>
<dbReference type="InterPro" id="IPR039424">
    <property type="entry name" value="SBP_5"/>
</dbReference>
<dbReference type="Gene3D" id="3.10.105.10">
    <property type="entry name" value="Dipeptide-binding Protein, Domain 3"/>
    <property type="match status" value="2"/>
</dbReference>
<dbReference type="PANTHER" id="PTHR30290">
    <property type="entry name" value="PERIPLASMIC BINDING COMPONENT OF ABC TRANSPORTER"/>
    <property type="match status" value="1"/>
</dbReference>
<dbReference type="OrthoDB" id="9046151at2"/>
<evidence type="ECO:0000259" key="3">
    <source>
        <dbReference type="Pfam" id="PF00496"/>
    </source>
</evidence>
<organism evidence="4 5">
    <name type="scientific">Amycolatopsis saalfeldensis</name>
    <dbReference type="NCBI Taxonomy" id="394193"/>
    <lineage>
        <taxon>Bacteria</taxon>
        <taxon>Bacillati</taxon>
        <taxon>Actinomycetota</taxon>
        <taxon>Actinomycetes</taxon>
        <taxon>Pseudonocardiales</taxon>
        <taxon>Pseudonocardiaceae</taxon>
        <taxon>Amycolatopsis</taxon>
    </lineage>
</organism>
<dbReference type="AlphaFoldDB" id="A0A1H8YL15"/>
<dbReference type="GO" id="GO:0042597">
    <property type="term" value="C:periplasmic space"/>
    <property type="evidence" value="ECO:0007669"/>
    <property type="project" value="UniProtKB-ARBA"/>
</dbReference>
<dbReference type="Proteomes" id="UP000198582">
    <property type="component" value="Unassembled WGS sequence"/>
</dbReference>
<evidence type="ECO:0000256" key="1">
    <source>
        <dbReference type="SAM" id="MobiDB-lite"/>
    </source>
</evidence>
<evidence type="ECO:0000313" key="4">
    <source>
        <dbReference type="EMBL" id="SEP52732.1"/>
    </source>
</evidence>
<dbReference type="GO" id="GO:1904680">
    <property type="term" value="F:peptide transmembrane transporter activity"/>
    <property type="evidence" value="ECO:0007669"/>
    <property type="project" value="TreeGrafter"/>
</dbReference>
<dbReference type="EMBL" id="FOEF01000022">
    <property type="protein sequence ID" value="SEP52732.1"/>
    <property type="molecule type" value="Genomic_DNA"/>
</dbReference>
<dbReference type="Gene3D" id="3.40.190.10">
    <property type="entry name" value="Periplasmic binding protein-like II"/>
    <property type="match status" value="2"/>
</dbReference>